<sequence length="222" mass="24662">MVLLVQPSPGSDNTTYVVDVGSGSSCLMRPLLLSADPSNFVLGLTKTERHRLVFEPPPDTSLASSSDLANRAGGQWHIEVGHQKSISSSIAEASEPEISWYCQVAFKESSEFGEEDIIYASFAVAHRAYPTGFFWNNITCVRIFTVDDDLGNQQLERSKRPMYRIILHGNEVKKSYGAQSEVIKTLGSEMDRIRALRDIFGIKLQDKDEIHIKGRAAALKLD</sequence>
<dbReference type="Proteomes" id="UP000559027">
    <property type="component" value="Unassembled WGS sequence"/>
</dbReference>
<evidence type="ECO:0000313" key="2">
    <source>
        <dbReference type="Proteomes" id="UP000559027"/>
    </source>
</evidence>
<keyword evidence="2" id="KW-1185">Reference proteome</keyword>
<proteinExistence type="predicted"/>
<dbReference type="InterPro" id="IPR053710">
    <property type="entry name" value="Arylamine_NAT_domain_sf"/>
</dbReference>
<dbReference type="SUPFAM" id="SSF54001">
    <property type="entry name" value="Cysteine proteinases"/>
    <property type="match status" value="1"/>
</dbReference>
<dbReference type="EMBL" id="JAACJO010000009">
    <property type="protein sequence ID" value="KAF5353969.1"/>
    <property type="molecule type" value="Genomic_DNA"/>
</dbReference>
<comment type="caution">
    <text evidence="1">The sequence shown here is derived from an EMBL/GenBank/DDBJ whole genome shotgun (WGS) entry which is preliminary data.</text>
</comment>
<gene>
    <name evidence="1" type="ORF">D9756_007012</name>
</gene>
<reference evidence="1 2" key="1">
    <citation type="journal article" date="2020" name="ISME J.">
        <title>Uncovering the hidden diversity of litter-decomposition mechanisms in mushroom-forming fungi.</title>
        <authorList>
            <person name="Floudas D."/>
            <person name="Bentzer J."/>
            <person name="Ahren D."/>
            <person name="Johansson T."/>
            <person name="Persson P."/>
            <person name="Tunlid A."/>
        </authorList>
    </citation>
    <scope>NUCLEOTIDE SEQUENCE [LARGE SCALE GENOMIC DNA]</scope>
    <source>
        <strain evidence="1 2">CBS 146.42</strain>
    </source>
</reference>
<evidence type="ECO:0000313" key="1">
    <source>
        <dbReference type="EMBL" id="KAF5353969.1"/>
    </source>
</evidence>
<evidence type="ECO:0008006" key="3">
    <source>
        <dbReference type="Google" id="ProtNLM"/>
    </source>
</evidence>
<dbReference type="InterPro" id="IPR038765">
    <property type="entry name" value="Papain-like_cys_pep_sf"/>
</dbReference>
<dbReference type="OrthoDB" id="10260017at2759"/>
<name>A0A8H5FYT2_9AGAR</name>
<accession>A0A8H5FYT2</accession>
<organism evidence="1 2">
    <name type="scientific">Leucocoprinus leucothites</name>
    <dbReference type="NCBI Taxonomy" id="201217"/>
    <lineage>
        <taxon>Eukaryota</taxon>
        <taxon>Fungi</taxon>
        <taxon>Dikarya</taxon>
        <taxon>Basidiomycota</taxon>
        <taxon>Agaricomycotina</taxon>
        <taxon>Agaricomycetes</taxon>
        <taxon>Agaricomycetidae</taxon>
        <taxon>Agaricales</taxon>
        <taxon>Agaricineae</taxon>
        <taxon>Agaricaceae</taxon>
        <taxon>Leucocoprinus</taxon>
    </lineage>
</organism>
<dbReference type="Gene3D" id="3.30.2140.20">
    <property type="match status" value="1"/>
</dbReference>
<dbReference type="AlphaFoldDB" id="A0A8H5FYT2"/>
<protein>
    <recommendedName>
        <fullName evidence="3">Arylamine N-acetyltransferase</fullName>
    </recommendedName>
</protein>